<dbReference type="EMBL" id="JAAVXB010000003">
    <property type="protein sequence ID" value="NKF22156.1"/>
    <property type="molecule type" value="Genomic_DNA"/>
</dbReference>
<evidence type="ECO:0000256" key="3">
    <source>
        <dbReference type="RuleBase" id="RU363015"/>
    </source>
</evidence>
<keyword evidence="3" id="KW-0203">Cytokinin biosynthesis</keyword>
<dbReference type="AlphaFoldDB" id="A0A969WAY7"/>
<dbReference type="Gene3D" id="3.40.50.450">
    <property type="match status" value="1"/>
</dbReference>
<dbReference type="GO" id="GO:0009691">
    <property type="term" value="P:cytokinin biosynthetic process"/>
    <property type="evidence" value="ECO:0007669"/>
    <property type="project" value="UniProtKB-UniRule"/>
</dbReference>
<name>A0A969WAY7_9GAMM</name>
<dbReference type="EC" id="3.2.2.n1" evidence="3"/>
<dbReference type="GO" id="GO:0008714">
    <property type="term" value="F:AMP nucleosidase activity"/>
    <property type="evidence" value="ECO:0007669"/>
    <property type="project" value="UniProtKB-EC"/>
</dbReference>
<dbReference type="GO" id="GO:0005829">
    <property type="term" value="C:cytosol"/>
    <property type="evidence" value="ECO:0007669"/>
    <property type="project" value="TreeGrafter"/>
</dbReference>
<evidence type="ECO:0000313" key="6">
    <source>
        <dbReference type="Proteomes" id="UP000653472"/>
    </source>
</evidence>
<dbReference type="PANTHER" id="PTHR31223">
    <property type="entry name" value="LOG FAMILY PROTEIN YJL055W"/>
    <property type="match status" value="1"/>
</dbReference>
<dbReference type="RefSeq" id="WP_168147405.1">
    <property type="nucleotide sequence ID" value="NZ_JAAVXB010000003.1"/>
</dbReference>
<dbReference type="NCBIfam" id="TIGR00730">
    <property type="entry name" value="Rossman fold protein, TIGR00730 family"/>
    <property type="match status" value="1"/>
</dbReference>
<protein>
    <recommendedName>
        <fullName evidence="3">Cytokinin riboside 5'-monophosphate phosphoribohydrolase</fullName>
        <ecNumber evidence="3">3.2.2.n1</ecNumber>
    </recommendedName>
</protein>
<proteinExistence type="inferred from homology"/>
<gene>
    <name evidence="5" type="ORF">G7Y82_07490</name>
</gene>
<keyword evidence="6" id="KW-1185">Reference proteome</keyword>
<evidence type="ECO:0000313" key="5">
    <source>
        <dbReference type="EMBL" id="NKF22156.1"/>
    </source>
</evidence>
<feature type="signal peptide" evidence="4">
    <location>
        <begin position="1"/>
        <end position="18"/>
    </location>
</feature>
<keyword evidence="4" id="KW-0732">Signal</keyword>
<dbReference type="PANTHER" id="PTHR31223:SF70">
    <property type="entry name" value="LOG FAMILY PROTEIN YJL055W"/>
    <property type="match status" value="1"/>
</dbReference>
<evidence type="ECO:0000256" key="1">
    <source>
        <dbReference type="ARBA" id="ARBA00000274"/>
    </source>
</evidence>
<keyword evidence="3" id="KW-0378">Hydrolase</keyword>
<dbReference type="InterPro" id="IPR005269">
    <property type="entry name" value="LOG"/>
</dbReference>
<evidence type="ECO:0000256" key="4">
    <source>
        <dbReference type="SAM" id="SignalP"/>
    </source>
</evidence>
<dbReference type="Proteomes" id="UP000653472">
    <property type="component" value="Unassembled WGS sequence"/>
</dbReference>
<comment type="catalytic activity">
    <reaction evidence="1">
        <text>AMP + H2O = D-ribose 5-phosphate + adenine</text>
        <dbReference type="Rhea" id="RHEA:20129"/>
        <dbReference type="ChEBI" id="CHEBI:15377"/>
        <dbReference type="ChEBI" id="CHEBI:16708"/>
        <dbReference type="ChEBI" id="CHEBI:78346"/>
        <dbReference type="ChEBI" id="CHEBI:456215"/>
        <dbReference type="EC" id="3.2.2.4"/>
    </reaction>
</comment>
<sequence>MRFCVFCGSSAGARPAYAAAARALGAALAEAGVGLVYGGASVGLMGAVADAARDAGGEVIGVLPRALADRELAHPNLTQLHIVGSMHERKAMMAELSDGFIALPGGIGTFEELFEIWTWAQLGQHAKPCAVLNVDGYYDGLLAFLDHTVREAFVKPVHRARLLVHDDVGALLTAMQRYEPPASTGKWIGRSET</sequence>
<accession>A0A969WAY7</accession>
<dbReference type="InterPro" id="IPR031100">
    <property type="entry name" value="LOG_fam"/>
</dbReference>
<comment type="similarity">
    <text evidence="2 3">Belongs to the LOG family.</text>
</comment>
<evidence type="ECO:0000256" key="2">
    <source>
        <dbReference type="ARBA" id="ARBA00006763"/>
    </source>
</evidence>
<dbReference type="SUPFAM" id="SSF102405">
    <property type="entry name" value="MCP/YpsA-like"/>
    <property type="match status" value="1"/>
</dbReference>
<dbReference type="Pfam" id="PF03641">
    <property type="entry name" value="Lysine_decarbox"/>
    <property type="match status" value="1"/>
</dbReference>
<organism evidence="5 6">
    <name type="scientific">Solimonas marina</name>
    <dbReference type="NCBI Taxonomy" id="2714601"/>
    <lineage>
        <taxon>Bacteria</taxon>
        <taxon>Pseudomonadati</taxon>
        <taxon>Pseudomonadota</taxon>
        <taxon>Gammaproteobacteria</taxon>
        <taxon>Nevskiales</taxon>
        <taxon>Nevskiaceae</taxon>
        <taxon>Solimonas</taxon>
    </lineage>
</organism>
<reference evidence="5" key="1">
    <citation type="submission" date="2020-03" db="EMBL/GenBank/DDBJ databases">
        <title>Solimonas marina sp. nov., isolated from deep seawater of the Pacific Ocean.</title>
        <authorList>
            <person name="Liu X."/>
            <person name="Lai Q."/>
            <person name="Sun F."/>
            <person name="Gai Y."/>
            <person name="Li G."/>
            <person name="Shao Z."/>
        </authorList>
    </citation>
    <scope>NUCLEOTIDE SEQUENCE</scope>
    <source>
        <strain evidence="5">C16B3</strain>
    </source>
</reference>
<feature type="chain" id="PRO_5037813141" description="Cytokinin riboside 5'-monophosphate phosphoribohydrolase" evidence="4">
    <location>
        <begin position="19"/>
        <end position="193"/>
    </location>
</feature>
<comment type="caution">
    <text evidence="5">The sequence shown here is derived from an EMBL/GenBank/DDBJ whole genome shotgun (WGS) entry which is preliminary data.</text>
</comment>